<dbReference type="EMBL" id="OZ035841">
    <property type="protein sequence ID" value="CAL1590424.1"/>
    <property type="molecule type" value="Genomic_DNA"/>
</dbReference>
<accession>A0AAV2KSX1</accession>
<feature type="region of interest" description="Disordered" evidence="1">
    <location>
        <begin position="12"/>
        <end position="82"/>
    </location>
</feature>
<evidence type="ECO:0000313" key="2">
    <source>
        <dbReference type="EMBL" id="CAL1590424.1"/>
    </source>
</evidence>
<evidence type="ECO:0000313" key="3">
    <source>
        <dbReference type="Proteomes" id="UP001497482"/>
    </source>
</evidence>
<reference evidence="2 3" key="1">
    <citation type="submission" date="2024-04" db="EMBL/GenBank/DDBJ databases">
        <authorList>
            <person name="Waldvogel A.-M."/>
            <person name="Schoenle A."/>
        </authorList>
    </citation>
    <scope>NUCLEOTIDE SEQUENCE [LARGE SCALE GENOMIC DNA]</scope>
</reference>
<protein>
    <submittedName>
        <fullName evidence="2">Uncharacterized protein</fullName>
    </submittedName>
</protein>
<keyword evidence="3" id="KW-1185">Reference proteome</keyword>
<feature type="compositionally biased region" description="Polar residues" evidence="1">
    <location>
        <begin position="70"/>
        <end position="82"/>
    </location>
</feature>
<evidence type="ECO:0000256" key="1">
    <source>
        <dbReference type="SAM" id="MobiDB-lite"/>
    </source>
</evidence>
<dbReference type="Proteomes" id="UP001497482">
    <property type="component" value="Chromosome 19"/>
</dbReference>
<proteinExistence type="predicted"/>
<dbReference type="AlphaFoldDB" id="A0AAV2KSX1"/>
<gene>
    <name evidence="2" type="ORF">KC01_LOCUS19936</name>
</gene>
<sequence length="82" mass="8814">MRGVTRAQLLWSDLSVRKGDTPPMRAEGMEMDASLSAPWPRTSPGPAQDQPLAQNQPKTSPEPAPGPKTAKNQPLVQNQTPA</sequence>
<organism evidence="2 3">
    <name type="scientific">Knipowitschia caucasica</name>
    <name type="common">Caucasian dwarf goby</name>
    <name type="synonym">Pomatoschistus caucasicus</name>
    <dbReference type="NCBI Taxonomy" id="637954"/>
    <lineage>
        <taxon>Eukaryota</taxon>
        <taxon>Metazoa</taxon>
        <taxon>Chordata</taxon>
        <taxon>Craniata</taxon>
        <taxon>Vertebrata</taxon>
        <taxon>Euteleostomi</taxon>
        <taxon>Actinopterygii</taxon>
        <taxon>Neopterygii</taxon>
        <taxon>Teleostei</taxon>
        <taxon>Neoteleostei</taxon>
        <taxon>Acanthomorphata</taxon>
        <taxon>Gobiaria</taxon>
        <taxon>Gobiiformes</taxon>
        <taxon>Gobioidei</taxon>
        <taxon>Gobiidae</taxon>
        <taxon>Gobiinae</taxon>
        <taxon>Knipowitschia</taxon>
    </lineage>
</organism>
<name>A0AAV2KSX1_KNICA</name>